<keyword evidence="5 10" id="KW-0810">Translation regulation</keyword>
<dbReference type="InterPro" id="IPR028364">
    <property type="entry name" value="Ribosomal_uL1/biogenesis"/>
</dbReference>
<dbReference type="GO" id="GO:0003735">
    <property type="term" value="F:structural constituent of ribosome"/>
    <property type="evidence" value="ECO:0007669"/>
    <property type="project" value="InterPro"/>
</dbReference>
<dbReference type="Gene3D" id="3.30.190.20">
    <property type="match status" value="1"/>
</dbReference>
<evidence type="ECO:0000256" key="7">
    <source>
        <dbReference type="ARBA" id="ARBA00022980"/>
    </source>
</evidence>
<comment type="function">
    <text evidence="10">Protein L1 is also a translational repressor protein, it controls the translation of the L11 operon by binding to its mRNA.</text>
</comment>
<evidence type="ECO:0000256" key="5">
    <source>
        <dbReference type="ARBA" id="ARBA00022845"/>
    </source>
</evidence>
<dbReference type="InterPro" id="IPR005878">
    <property type="entry name" value="Ribosom_uL1_bac-type"/>
</dbReference>
<dbReference type="Pfam" id="PF00687">
    <property type="entry name" value="Ribosomal_L1"/>
    <property type="match status" value="1"/>
</dbReference>
<reference evidence="12" key="1">
    <citation type="journal article" date="2022" name="bioRxiv">
        <title>Thiovibrio frasassiensisgen. nov., sp. nov., an autotrophic, elemental sulfur disproportionating bacterium isolated from sulfidic karst sediment, and proposal of Thiovibrionaceae fam. nov.</title>
        <authorList>
            <person name="Aronson H."/>
            <person name="Thomas C."/>
            <person name="Bhattacharyya M."/>
            <person name="Eckstein S."/>
            <person name="Jensen S."/>
            <person name="Barco R."/>
            <person name="Macalady J."/>
            <person name="Amend J."/>
        </authorList>
    </citation>
    <scope>NUCLEOTIDE SEQUENCE</scope>
    <source>
        <strain evidence="12">RS19-109</strain>
    </source>
</reference>
<keyword evidence="4 10" id="KW-0699">rRNA-binding</keyword>
<comment type="caution">
    <text evidence="12">The sequence shown here is derived from an EMBL/GenBank/DDBJ whole genome shotgun (WGS) entry which is preliminary data.</text>
</comment>
<name>A0A9X4MEV8_9BACT</name>
<comment type="subunit">
    <text evidence="10">Part of the 50S ribosomal subunit.</text>
</comment>
<evidence type="ECO:0000256" key="8">
    <source>
        <dbReference type="ARBA" id="ARBA00023274"/>
    </source>
</evidence>
<gene>
    <name evidence="10 12" type="primary">rplA</name>
    <name evidence="12" type="ORF">OLX77_07175</name>
</gene>
<evidence type="ECO:0000256" key="6">
    <source>
        <dbReference type="ARBA" id="ARBA00022884"/>
    </source>
</evidence>
<evidence type="ECO:0000313" key="12">
    <source>
        <dbReference type="EMBL" id="MDG4475936.1"/>
    </source>
</evidence>
<dbReference type="GO" id="GO:0006417">
    <property type="term" value="P:regulation of translation"/>
    <property type="evidence" value="ECO:0007669"/>
    <property type="project" value="UniProtKB-KW"/>
</dbReference>
<dbReference type="InterPro" id="IPR016095">
    <property type="entry name" value="Ribosomal_uL1_3-a/b-sand"/>
</dbReference>
<dbReference type="InterPro" id="IPR023673">
    <property type="entry name" value="Ribosomal_uL1_CS"/>
</dbReference>
<dbReference type="SUPFAM" id="SSF56808">
    <property type="entry name" value="Ribosomal protein L1"/>
    <property type="match status" value="1"/>
</dbReference>
<evidence type="ECO:0000256" key="10">
    <source>
        <dbReference type="HAMAP-Rule" id="MF_01318"/>
    </source>
</evidence>
<dbReference type="NCBIfam" id="TIGR01169">
    <property type="entry name" value="rplA_bact"/>
    <property type="match status" value="1"/>
</dbReference>
<dbReference type="CDD" id="cd00403">
    <property type="entry name" value="Ribosomal_L1"/>
    <property type="match status" value="1"/>
</dbReference>
<dbReference type="GO" id="GO:0006412">
    <property type="term" value="P:translation"/>
    <property type="evidence" value="ECO:0007669"/>
    <property type="project" value="UniProtKB-UniRule"/>
</dbReference>
<dbReference type="InterPro" id="IPR002143">
    <property type="entry name" value="Ribosomal_uL1"/>
</dbReference>
<comment type="similarity">
    <text evidence="1 10 11">Belongs to the universal ribosomal protein uL1 family.</text>
</comment>
<evidence type="ECO:0000256" key="11">
    <source>
        <dbReference type="RuleBase" id="RU000659"/>
    </source>
</evidence>
<evidence type="ECO:0000256" key="9">
    <source>
        <dbReference type="ARBA" id="ARBA00035241"/>
    </source>
</evidence>
<accession>A0A9X4MEV8</accession>
<dbReference type="GO" id="GO:0000049">
    <property type="term" value="F:tRNA binding"/>
    <property type="evidence" value="ECO:0007669"/>
    <property type="project" value="UniProtKB-KW"/>
</dbReference>
<dbReference type="GO" id="GO:0015934">
    <property type="term" value="C:large ribosomal subunit"/>
    <property type="evidence" value="ECO:0007669"/>
    <property type="project" value="InterPro"/>
</dbReference>
<dbReference type="PIRSF" id="PIRSF002155">
    <property type="entry name" value="Ribosomal_L1"/>
    <property type="match status" value="1"/>
</dbReference>
<keyword evidence="6 10" id="KW-0694">RNA-binding</keyword>
<keyword evidence="13" id="KW-1185">Reference proteome</keyword>
<dbReference type="GO" id="GO:0019843">
    <property type="term" value="F:rRNA binding"/>
    <property type="evidence" value="ECO:0007669"/>
    <property type="project" value="UniProtKB-UniRule"/>
</dbReference>
<sequence>MAKKGKQYKNSAAQLDPVKAYNLEEAVTLALQSKFAKFDESVDLALNLGVDPRHAEQMVRSSVVLPNGTGKTERVLVFAKGEKVQEALDAGADYAGGDELLEKIQGGWLEFDKTIATPDMMGTVGKIGKILGPRNLMPNAKLGTVTFDVGRVVKEIKSGKVDFKVDKAGVLHCMVGKSSFGTEKLQENILAFVDKVIQLKPSSSKGVYLKAIFLSTTMGPGLRLDPMELRVLCKHA</sequence>
<evidence type="ECO:0000256" key="4">
    <source>
        <dbReference type="ARBA" id="ARBA00022730"/>
    </source>
</evidence>
<dbReference type="FunFam" id="3.40.50.790:FF:000001">
    <property type="entry name" value="50S ribosomal protein L1"/>
    <property type="match status" value="1"/>
</dbReference>
<dbReference type="RefSeq" id="WP_307632909.1">
    <property type="nucleotide sequence ID" value="NZ_JAPHEH010000001.1"/>
</dbReference>
<dbReference type="PANTHER" id="PTHR36427:SF3">
    <property type="entry name" value="LARGE RIBOSOMAL SUBUNIT PROTEIN UL1M"/>
    <property type="match status" value="1"/>
</dbReference>
<proteinExistence type="inferred from homology"/>
<keyword evidence="3 10" id="KW-0820">tRNA-binding</keyword>
<dbReference type="PROSITE" id="PS01199">
    <property type="entry name" value="RIBOSOMAL_L1"/>
    <property type="match status" value="1"/>
</dbReference>
<reference evidence="12" key="2">
    <citation type="submission" date="2022-10" db="EMBL/GenBank/DDBJ databases">
        <authorList>
            <person name="Aronson H.S."/>
        </authorList>
    </citation>
    <scope>NUCLEOTIDE SEQUENCE</scope>
    <source>
        <strain evidence="12">RS19-109</strain>
    </source>
</reference>
<evidence type="ECO:0000256" key="1">
    <source>
        <dbReference type="ARBA" id="ARBA00010531"/>
    </source>
</evidence>
<organism evidence="12 13">
    <name type="scientific">Thiovibrio frasassiensis</name>
    <dbReference type="NCBI Taxonomy" id="2984131"/>
    <lineage>
        <taxon>Bacteria</taxon>
        <taxon>Pseudomonadati</taxon>
        <taxon>Thermodesulfobacteriota</taxon>
        <taxon>Desulfobulbia</taxon>
        <taxon>Desulfobulbales</taxon>
        <taxon>Thiovibrionaceae</taxon>
        <taxon>Thiovibrio</taxon>
    </lineage>
</organism>
<evidence type="ECO:0000313" key="13">
    <source>
        <dbReference type="Proteomes" id="UP001154240"/>
    </source>
</evidence>
<dbReference type="InterPro" id="IPR023674">
    <property type="entry name" value="Ribosomal_uL1-like"/>
</dbReference>
<comment type="function">
    <text evidence="10">Binds directly to 23S rRNA. The L1 stalk is quite mobile in the ribosome, and is involved in E site tRNA release.</text>
</comment>
<evidence type="ECO:0000256" key="3">
    <source>
        <dbReference type="ARBA" id="ARBA00022555"/>
    </source>
</evidence>
<keyword evidence="7 10" id="KW-0689">Ribosomal protein</keyword>
<keyword evidence="2 10" id="KW-0678">Repressor</keyword>
<dbReference type="AlphaFoldDB" id="A0A9X4MEV8"/>
<dbReference type="HAMAP" id="MF_01318_B">
    <property type="entry name" value="Ribosomal_uL1_B"/>
    <property type="match status" value="1"/>
</dbReference>
<keyword evidence="8 10" id="KW-0687">Ribonucleoprotein</keyword>
<dbReference type="PANTHER" id="PTHR36427">
    <property type="entry name" value="54S RIBOSOMAL PROTEIN L1, MITOCHONDRIAL"/>
    <property type="match status" value="1"/>
</dbReference>
<dbReference type="Gene3D" id="3.40.50.790">
    <property type="match status" value="1"/>
</dbReference>
<dbReference type="Proteomes" id="UP001154240">
    <property type="component" value="Unassembled WGS sequence"/>
</dbReference>
<dbReference type="EMBL" id="JAPHEH010000001">
    <property type="protein sequence ID" value="MDG4475936.1"/>
    <property type="molecule type" value="Genomic_DNA"/>
</dbReference>
<evidence type="ECO:0000256" key="2">
    <source>
        <dbReference type="ARBA" id="ARBA00022491"/>
    </source>
</evidence>
<protein>
    <recommendedName>
        <fullName evidence="9 10">Large ribosomal subunit protein uL1</fullName>
    </recommendedName>
</protein>